<dbReference type="Pfam" id="PF00583">
    <property type="entry name" value="Acetyltransf_1"/>
    <property type="match status" value="1"/>
</dbReference>
<keyword evidence="7" id="KW-1185">Reference proteome</keyword>
<dbReference type="AlphaFoldDB" id="A0A1W2BIB0"/>
<dbReference type="EMBL" id="FWXJ01000013">
    <property type="protein sequence ID" value="SMC72530.1"/>
    <property type="molecule type" value="Genomic_DNA"/>
</dbReference>
<comment type="similarity">
    <text evidence="1">Belongs to the acetyltransferase family. RimI subfamily.</text>
</comment>
<dbReference type="RefSeq" id="WP_084285088.1">
    <property type="nucleotide sequence ID" value="NZ_FWXJ01000013.1"/>
</dbReference>
<dbReference type="InterPro" id="IPR000182">
    <property type="entry name" value="GNAT_dom"/>
</dbReference>
<evidence type="ECO:0000256" key="3">
    <source>
        <dbReference type="ARBA" id="ARBA00022679"/>
    </source>
</evidence>
<accession>A0A1W2BIB0</accession>
<dbReference type="STRING" id="1938817.SAMN06296008_11364"/>
<name>A0A1W2BIB0_9BURK</name>
<evidence type="ECO:0000256" key="2">
    <source>
        <dbReference type="ARBA" id="ARBA00022490"/>
    </source>
</evidence>
<gene>
    <name evidence="6" type="ORF">SAMN06296008_11364</name>
</gene>
<evidence type="ECO:0000313" key="7">
    <source>
        <dbReference type="Proteomes" id="UP000192708"/>
    </source>
</evidence>
<dbReference type="OrthoDB" id="9796919at2"/>
<keyword evidence="6" id="KW-0689">Ribosomal protein</keyword>
<dbReference type="SUPFAM" id="SSF55729">
    <property type="entry name" value="Acyl-CoA N-acyltransferases (Nat)"/>
    <property type="match status" value="1"/>
</dbReference>
<dbReference type="CDD" id="cd04301">
    <property type="entry name" value="NAT_SF"/>
    <property type="match status" value="1"/>
</dbReference>
<organism evidence="6 7">
    <name type="scientific">Polynucleobacter kasalickyi</name>
    <dbReference type="NCBI Taxonomy" id="1938817"/>
    <lineage>
        <taxon>Bacteria</taxon>
        <taxon>Pseudomonadati</taxon>
        <taxon>Pseudomonadota</taxon>
        <taxon>Betaproteobacteria</taxon>
        <taxon>Burkholderiales</taxon>
        <taxon>Burkholderiaceae</taxon>
        <taxon>Polynucleobacter</taxon>
    </lineage>
</organism>
<dbReference type="InterPro" id="IPR006464">
    <property type="entry name" value="AcTrfase_RimI/Ard1"/>
</dbReference>
<dbReference type="PANTHER" id="PTHR43420:SF44">
    <property type="entry name" value="ACETYLTRANSFERASE YPEA"/>
    <property type="match status" value="1"/>
</dbReference>
<dbReference type="Proteomes" id="UP000192708">
    <property type="component" value="Unassembled WGS sequence"/>
</dbReference>
<dbReference type="InterPro" id="IPR050680">
    <property type="entry name" value="YpeA/RimI_acetyltransf"/>
</dbReference>
<dbReference type="NCBIfam" id="TIGR01575">
    <property type="entry name" value="rimI"/>
    <property type="match status" value="1"/>
</dbReference>
<evidence type="ECO:0000313" key="6">
    <source>
        <dbReference type="EMBL" id="SMC72530.1"/>
    </source>
</evidence>
<evidence type="ECO:0000256" key="1">
    <source>
        <dbReference type="ARBA" id="ARBA00005395"/>
    </source>
</evidence>
<dbReference type="GO" id="GO:0008080">
    <property type="term" value="F:N-acetyltransferase activity"/>
    <property type="evidence" value="ECO:0007669"/>
    <property type="project" value="InterPro"/>
</dbReference>
<proteinExistence type="inferred from homology"/>
<reference evidence="6 7" key="1">
    <citation type="submission" date="2017-04" db="EMBL/GenBank/DDBJ databases">
        <authorList>
            <person name="Afonso C.L."/>
            <person name="Miller P.J."/>
            <person name="Scott M.A."/>
            <person name="Spackman E."/>
            <person name="Goraichik I."/>
            <person name="Dimitrov K.M."/>
            <person name="Suarez D.L."/>
            <person name="Swayne D.E."/>
        </authorList>
    </citation>
    <scope>NUCLEOTIDE SEQUENCE [LARGE SCALE GENOMIC DNA]</scope>
    <source>
        <strain evidence="6 7">VK13</strain>
    </source>
</reference>
<sequence length="162" mass="18827">MINFEFKIMQEENLEQVLLTEKSSHVTPWKANNFLDCIASNYWNYVFIDKGSQGNILGHCVVMPGFEEAHLLNITIHPNYRRLGIAKSAIDALEKTCLERSFKRILLEVRASNFEAIHLYHKLGFEQIGVRKGYYPMSKENQLNAREDAFVMQKNLMIEEIS</sequence>
<keyword evidence="4" id="KW-0012">Acyltransferase</keyword>
<dbReference type="GO" id="GO:0005840">
    <property type="term" value="C:ribosome"/>
    <property type="evidence" value="ECO:0007669"/>
    <property type="project" value="UniProtKB-KW"/>
</dbReference>
<keyword evidence="3 6" id="KW-0808">Transferase</keyword>
<evidence type="ECO:0000259" key="5">
    <source>
        <dbReference type="PROSITE" id="PS51186"/>
    </source>
</evidence>
<protein>
    <submittedName>
        <fullName evidence="6">[SSU ribosomal protein S18P]-alanine acetyltransferase</fullName>
    </submittedName>
</protein>
<feature type="domain" description="N-acetyltransferase" evidence="5">
    <location>
        <begin position="4"/>
        <end position="157"/>
    </location>
</feature>
<evidence type="ECO:0000256" key="4">
    <source>
        <dbReference type="ARBA" id="ARBA00023315"/>
    </source>
</evidence>
<keyword evidence="6" id="KW-0687">Ribonucleoprotein</keyword>
<dbReference type="InterPro" id="IPR016181">
    <property type="entry name" value="Acyl_CoA_acyltransferase"/>
</dbReference>
<dbReference type="Gene3D" id="3.40.630.30">
    <property type="match status" value="1"/>
</dbReference>
<dbReference type="PANTHER" id="PTHR43420">
    <property type="entry name" value="ACETYLTRANSFERASE"/>
    <property type="match status" value="1"/>
</dbReference>
<dbReference type="PROSITE" id="PS51186">
    <property type="entry name" value="GNAT"/>
    <property type="match status" value="1"/>
</dbReference>
<keyword evidence="2" id="KW-0963">Cytoplasm</keyword>